<dbReference type="SUPFAM" id="SSF52540">
    <property type="entry name" value="P-loop containing nucleoside triphosphate hydrolases"/>
    <property type="match status" value="1"/>
</dbReference>
<dbReference type="OMA" id="WIHELRF"/>
<dbReference type="EMBL" id="GG738866">
    <property type="protein sequence ID" value="EFC44766.1"/>
    <property type="molecule type" value="Genomic_DNA"/>
</dbReference>
<dbReference type="InterPro" id="IPR027417">
    <property type="entry name" value="P-loop_NTPase"/>
</dbReference>
<name>D2VEA9_NAEGR</name>
<dbReference type="VEuPathDB" id="AmoebaDB:NAEGRDRAFT_67212"/>
<organism evidence="4">
    <name type="scientific">Naegleria gruberi</name>
    <name type="common">Amoeba</name>
    <dbReference type="NCBI Taxonomy" id="5762"/>
    <lineage>
        <taxon>Eukaryota</taxon>
        <taxon>Discoba</taxon>
        <taxon>Heterolobosea</taxon>
        <taxon>Tetramitia</taxon>
        <taxon>Eutetramitia</taxon>
        <taxon>Vahlkampfiidae</taxon>
        <taxon>Naegleria</taxon>
    </lineage>
</organism>
<dbReference type="SMART" id="SM00175">
    <property type="entry name" value="RAB"/>
    <property type="match status" value="1"/>
</dbReference>
<dbReference type="eggNOG" id="KOG0393">
    <property type="taxonomic scope" value="Eukaryota"/>
</dbReference>
<dbReference type="RefSeq" id="XP_002677510.1">
    <property type="nucleotide sequence ID" value="XM_002677464.1"/>
</dbReference>
<dbReference type="GO" id="GO:0003924">
    <property type="term" value="F:GTPase activity"/>
    <property type="evidence" value="ECO:0007669"/>
    <property type="project" value="InterPro"/>
</dbReference>
<reference evidence="3 4" key="1">
    <citation type="journal article" date="2010" name="Cell">
        <title>The genome of Naegleria gruberi illuminates early eukaryotic versatility.</title>
        <authorList>
            <person name="Fritz-Laylin L.K."/>
            <person name="Prochnik S.E."/>
            <person name="Ginger M.L."/>
            <person name="Dacks J.B."/>
            <person name="Carpenter M.L."/>
            <person name="Field M.C."/>
            <person name="Kuo A."/>
            <person name="Paredez A."/>
            <person name="Chapman J."/>
            <person name="Pham J."/>
            <person name="Shu S."/>
            <person name="Neupane R."/>
            <person name="Cipriano M."/>
            <person name="Mancuso J."/>
            <person name="Tu H."/>
            <person name="Salamov A."/>
            <person name="Lindquist E."/>
            <person name="Shapiro H."/>
            <person name="Lucas S."/>
            <person name="Grigoriev I.V."/>
            <person name="Cande W.Z."/>
            <person name="Fulton C."/>
            <person name="Rokhsar D.S."/>
            <person name="Dawson S.C."/>
        </authorList>
    </citation>
    <scope>NUCLEOTIDE SEQUENCE [LARGE SCALE GENOMIC DNA]</scope>
    <source>
        <strain evidence="3 4">NEG-M</strain>
    </source>
</reference>
<dbReference type="Gene3D" id="3.40.50.300">
    <property type="entry name" value="P-loop containing nucleotide triphosphate hydrolases"/>
    <property type="match status" value="1"/>
</dbReference>
<sequence length="202" mass="23584">MEINPKLQKSLEKDEFPGYGKICLIGNSTCGKTSLYWRVHTREFQETFWYTSDNPNLVYENFLMSLWDLPCRDGYDQLRTLSYPEAHLALACFSLVDRDSFDSIRNKWIHELRFHLKDTPIILVGCKHDLREEIIKSSTHQDNQSIVTSEEAEEFAKSFGFISYWENSSKSGFGMKNFMEILVNGCTYQPNIVKPKKKCLIQ</sequence>
<dbReference type="Proteomes" id="UP000006671">
    <property type="component" value="Unassembled WGS sequence"/>
</dbReference>
<dbReference type="GO" id="GO:0007264">
    <property type="term" value="P:small GTPase-mediated signal transduction"/>
    <property type="evidence" value="ECO:0007669"/>
    <property type="project" value="InterPro"/>
</dbReference>
<dbReference type="PRINTS" id="PR00449">
    <property type="entry name" value="RASTRNSFRMNG"/>
</dbReference>
<dbReference type="InParanoid" id="D2VEA9"/>
<dbReference type="InterPro" id="IPR005225">
    <property type="entry name" value="Small_GTP-bd"/>
</dbReference>
<keyword evidence="1" id="KW-0547">Nucleotide-binding</keyword>
<keyword evidence="2" id="KW-0342">GTP-binding</keyword>
<protein>
    <submittedName>
        <fullName evidence="3">Rho family small GTPase</fullName>
    </submittedName>
</protein>
<gene>
    <name evidence="3" type="ORF">NAEGRDRAFT_67212</name>
</gene>
<evidence type="ECO:0000313" key="3">
    <source>
        <dbReference type="EMBL" id="EFC44766.1"/>
    </source>
</evidence>
<dbReference type="GO" id="GO:0005525">
    <property type="term" value="F:GTP binding"/>
    <property type="evidence" value="ECO:0007669"/>
    <property type="project" value="UniProtKB-KW"/>
</dbReference>
<dbReference type="OrthoDB" id="8830751at2759"/>
<dbReference type="PROSITE" id="PS51419">
    <property type="entry name" value="RAB"/>
    <property type="match status" value="1"/>
</dbReference>
<dbReference type="GeneID" id="8848907"/>
<dbReference type="SMART" id="SM00174">
    <property type="entry name" value="RHO"/>
    <property type="match status" value="1"/>
</dbReference>
<proteinExistence type="predicted"/>
<accession>D2VEA9</accession>
<dbReference type="InterPro" id="IPR001806">
    <property type="entry name" value="Small_GTPase"/>
</dbReference>
<dbReference type="PROSITE" id="PS51420">
    <property type="entry name" value="RHO"/>
    <property type="match status" value="1"/>
</dbReference>
<dbReference type="KEGG" id="ngr:NAEGRDRAFT_67212"/>
<evidence type="ECO:0000256" key="1">
    <source>
        <dbReference type="ARBA" id="ARBA00022741"/>
    </source>
</evidence>
<dbReference type="Pfam" id="PF00071">
    <property type="entry name" value="Ras"/>
    <property type="match status" value="1"/>
</dbReference>
<dbReference type="InterPro" id="IPR003578">
    <property type="entry name" value="Small_GTPase_Rho"/>
</dbReference>
<dbReference type="STRING" id="5762.D2VEA9"/>
<keyword evidence="4" id="KW-1185">Reference proteome</keyword>
<dbReference type="CDD" id="cd00157">
    <property type="entry name" value="Rho"/>
    <property type="match status" value="1"/>
</dbReference>
<evidence type="ECO:0000313" key="4">
    <source>
        <dbReference type="Proteomes" id="UP000006671"/>
    </source>
</evidence>
<dbReference type="PANTHER" id="PTHR24072">
    <property type="entry name" value="RHO FAMILY GTPASE"/>
    <property type="match status" value="1"/>
</dbReference>
<evidence type="ECO:0000256" key="2">
    <source>
        <dbReference type="ARBA" id="ARBA00023134"/>
    </source>
</evidence>
<dbReference type="NCBIfam" id="TIGR00231">
    <property type="entry name" value="small_GTP"/>
    <property type="match status" value="1"/>
</dbReference>
<dbReference type="PROSITE" id="PS51421">
    <property type="entry name" value="RAS"/>
    <property type="match status" value="1"/>
</dbReference>
<dbReference type="AlphaFoldDB" id="D2VEA9"/>